<name>A0ACA9LXE0_9GLOM</name>
<organism evidence="1 2">
    <name type="scientific">Acaulospora colombiana</name>
    <dbReference type="NCBI Taxonomy" id="27376"/>
    <lineage>
        <taxon>Eukaryota</taxon>
        <taxon>Fungi</taxon>
        <taxon>Fungi incertae sedis</taxon>
        <taxon>Mucoromycota</taxon>
        <taxon>Glomeromycotina</taxon>
        <taxon>Glomeromycetes</taxon>
        <taxon>Diversisporales</taxon>
        <taxon>Acaulosporaceae</taxon>
        <taxon>Acaulospora</taxon>
    </lineage>
</organism>
<comment type="caution">
    <text evidence="1">The sequence shown here is derived from an EMBL/GenBank/DDBJ whole genome shotgun (WGS) entry which is preliminary data.</text>
</comment>
<protein>
    <submittedName>
        <fullName evidence="1">901_t:CDS:1</fullName>
    </submittedName>
</protein>
<gene>
    <name evidence="1" type="ORF">ACOLOM_LOCUS4671</name>
</gene>
<dbReference type="EMBL" id="CAJVPT010007906">
    <property type="protein sequence ID" value="CAG8546253.1"/>
    <property type="molecule type" value="Genomic_DNA"/>
</dbReference>
<sequence>MGRGETDYAREEGKGRVMPLSLCISIISLSVPVAYLQSCDAMEDRKIVSRWSLSVEREVACVGNVERGEWPPPKRTGARTRRGLRKVGGGRGKRGGVKLKLDAQRNQGTISSPKELFSRRCGIKVMVQ</sequence>
<reference evidence="1" key="1">
    <citation type="submission" date="2021-06" db="EMBL/GenBank/DDBJ databases">
        <authorList>
            <person name="Kallberg Y."/>
            <person name="Tangrot J."/>
            <person name="Rosling A."/>
        </authorList>
    </citation>
    <scope>NUCLEOTIDE SEQUENCE</scope>
    <source>
        <strain evidence="1">CL356</strain>
    </source>
</reference>
<accession>A0ACA9LXE0</accession>
<evidence type="ECO:0000313" key="2">
    <source>
        <dbReference type="Proteomes" id="UP000789525"/>
    </source>
</evidence>
<keyword evidence="2" id="KW-1185">Reference proteome</keyword>
<evidence type="ECO:0000313" key="1">
    <source>
        <dbReference type="EMBL" id="CAG8546253.1"/>
    </source>
</evidence>
<dbReference type="Proteomes" id="UP000789525">
    <property type="component" value="Unassembled WGS sequence"/>
</dbReference>
<proteinExistence type="predicted"/>